<sequence length="215" mass="23385">MEHTFFEILPLAIGSAISPTGLLFIMMILSGKNNSKKSALSFVLGGTLCLTLLGLFIFFTAKPAVTSTMRPDITSSIIDIVLGFLIIVIVVTSVFSKKKPKNDAAKNKKRPYSLIGFLYMFINISTLIPFIAAAKIIAMNKLGDWDGIAILLVTIIIAMCMIAFPVIISYAMPQKSQSILGPVNGFMSKNGAKIGNVYFTLMAIYLIYHGAVVFM</sequence>
<dbReference type="RefSeq" id="WP_148602832.1">
    <property type="nucleotide sequence ID" value="NZ_RXYB01000004.1"/>
</dbReference>
<feature type="transmembrane region" description="Helical" evidence="1">
    <location>
        <begin position="6"/>
        <end position="29"/>
    </location>
</feature>
<keyword evidence="1" id="KW-0472">Membrane</keyword>
<dbReference type="Proteomes" id="UP000653358">
    <property type="component" value="Unassembled WGS sequence"/>
</dbReference>
<feature type="transmembrane region" description="Helical" evidence="1">
    <location>
        <begin position="116"/>
        <end position="137"/>
    </location>
</feature>
<evidence type="ECO:0000256" key="1">
    <source>
        <dbReference type="SAM" id="Phobius"/>
    </source>
</evidence>
<dbReference type="EMBL" id="WJBB01000003">
    <property type="protein sequence ID" value="MBC3796106.1"/>
    <property type="molecule type" value="Genomic_DNA"/>
</dbReference>
<protein>
    <submittedName>
        <fullName evidence="2">Uncharacterized protein</fullName>
    </submittedName>
</protein>
<reference evidence="2 3" key="1">
    <citation type="journal article" date="2020" name="mSystems">
        <title>Defining Genomic and Predicted Metabolic Features of the Acetobacterium Genus.</title>
        <authorList>
            <person name="Ross D.E."/>
            <person name="Marshall C.W."/>
            <person name="Gulliver D."/>
            <person name="May H.D."/>
            <person name="Norman R.S."/>
        </authorList>
    </citation>
    <scope>NUCLEOTIDE SEQUENCE [LARGE SCALE GENOMIC DNA]</scope>
    <source>
        <strain evidence="2 3">DSM 9173</strain>
    </source>
</reference>
<keyword evidence="1" id="KW-1133">Transmembrane helix</keyword>
<keyword evidence="1" id="KW-0812">Transmembrane</keyword>
<evidence type="ECO:0000313" key="3">
    <source>
        <dbReference type="Proteomes" id="UP000653358"/>
    </source>
</evidence>
<gene>
    <name evidence="2" type="ORF">GH807_03465</name>
</gene>
<dbReference type="InterPro" id="IPR021315">
    <property type="entry name" value="Gap/Sap"/>
</dbReference>
<proteinExistence type="predicted"/>
<feature type="transmembrane region" description="Helical" evidence="1">
    <location>
        <begin position="73"/>
        <end position="95"/>
    </location>
</feature>
<dbReference type="Pfam" id="PF11139">
    <property type="entry name" value="SfLAP"/>
    <property type="match status" value="1"/>
</dbReference>
<feature type="transmembrane region" description="Helical" evidence="1">
    <location>
        <begin position="41"/>
        <end position="61"/>
    </location>
</feature>
<accession>A0ABR6WIL9</accession>
<feature type="transmembrane region" description="Helical" evidence="1">
    <location>
        <begin position="149"/>
        <end position="173"/>
    </location>
</feature>
<comment type="caution">
    <text evidence="2">The sequence shown here is derived from an EMBL/GenBank/DDBJ whole genome shotgun (WGS) entry which is preliminary data.</text>
</comment>
<keyword evidence="3" id="KW-1185">Reference proteome</keyword>
<name>A0ABR6WIL9_9FIRM</name>
<evidence type="ECO:0000313" key="2">
    <source>
        <dbReference type="EMBL" id="MBC3796106.1"/>
    </source>
</evidence>
<feature type="transmembrane region" description="Helical" evidence="1">
    <location>
        <begin position="194"/>
        <end position="214"/>
    </location>
</feature>
<organism evidence="2 3">
    <name type="scientific">Acetobacterium tundrae</name>
    <dbReference type="NCBI Taxonomy" id="132932"/>
    <lineage>
        <taxon>Bacteria</taxon>
        <taxon>Bacillati</taxon>
        <taxon>Bacillota</taxon>
        <taxon>Clostridia</taxon>
        <taxon>Eubacteriales</taxon>
        <taxon>Eubacteriaceae</taxon>
        <taxon>Acetobacterium</taxon>
    </lineage>
</organism>